<comment type="caution">
    <text evidence="1">The sequence shown here is derived from an EMBL/GenBank/DDBJ whole genome shotgun (WGS) entry which is preliminary data.</text>
</comment>
<dbReference type="EMBL" id="SMBK01000027">
    <property type="protein sequence ID" value="TCU31500.1"/>
    <property type="molecule type" value="Genomic_DNA"/>
</dbReference>
<name>A0A4R3R891_9HYPH</name>
<gene>
    <name evidence="1" type="ORF">EV129_12755</name>
</gene>
<evidence type="ECO:0000313" key="1">
    <source>
        <dbReference type="EMBL" id="TCU31500.1"/>
    </source>
</evidence>
<reference evidence="1 2" key="1">
    <citation type="submission" date="2019-03" db="EMBL/GenBank/DDBJ databases">
        <title>Genomic Encyclopedia of Type Strains, Phase IV (KMG-V): Genome sequencing to study the core and pangenomes of soil and plant-associated prokaryotes.</title>
        <authorList>
            <person name="Whitman W."/>
        </authorList>
    </citation>
    <scope>NUCLEOTIDE SEQUENCE [LARGE SCALE GENOMIC DNA]</scope>
    <source>
        <strain evidence="1 2">IE4868</strain>
    </source>
</reference>
<evidence type="ECO:0000313" key="2">
    <source>
        <dbReference type="Proteomes" id="UP000295507"/>
    </source>
</evidence>
<dbReference type="AlphaFoldDB" id="A0A4R3R891"/>
<sequence>MSATPATRCLADILQGPINCSRTHLQQEGPDPVIQVEVSVPFHRGDQRWKQRL</sequence>
<accession>A0A4R3R891</accession>
<protein>
    <submittedName>
        <fullName evidence="1">Uncharacterized protein</fullName>
    </submittedName>
</protein>
<organism evidence="1 2">
    <name type="scientific">Rhizobium azibense</name>
    <dbReference type="NCBI Taxonomy" id="1136135"/>
    <lineage>
        <taxon>Bacteria</taxon>
        <taxon>Pseudomonadati</taxon>
        <taxon>Pseudomonadota</taxon>
        <taxon>Alphaproteobacteria</taxon>
        <taxon>Hyphomicrobiales</taxon>
        <taxon>Rhizobiaceae</taxon>
        <taxon>Rhizobium/Agrobacterium group</taxon>
        <taxon>Rhizobium</taxon>
    </lineage>
</organism>
<proteinExistence type="predicted"/>
<dbReference type="Proteomes" id="UP000295507">
    <property type="component" value="Unassembled WGS sequence"/>
</dbReference>